<keyword evidence="5" id="KW-1185">Reference proteome</keyword>
<proteinExistence type="inferred from homology"/>
<sequence>MNTQQLALSLASLIALIKRAAFEPILTGPLLLALTRGPPELRLRLLRAFPSLTNARRLPVLLRTLKWLFALGLAGKVNDRLNAWAQNHWQWRKQGAKWDFANQKEVAIVTGGCSGFGHLMVKGLAGKMKVVVLDVQDLPADLDGRAGVSFYKCDITSKDAVAETAAAIRRDVGIPTILINNAGIAHAHTILDTSEEYLEKIFRVNLLSHFTLIKEFLPGMMDLQKGHIVSIASLNQELKHRYGPNGRCIQTTVVHPMWAQTPLVKSWEDSLMASKTITLPPSAIADPVVKQVLSGRAGQIYVPESAGKFAGIRGWPHWLQEHARDGIAVATAPR</sequence>
<evidence type="ECO:0000256" key="2">
    <source>
        <dbReference type="ARBA" id="ARBA00023002"/>
    </source>
</evidence>
<accession>A0ABQ9P388</accession>
<organism evidence="4 5">
    <name type="scientific">Coniosporium apollinis</name>
    <dbReference type="NCBI Taxonomy" id="61459"/>
    <lineage>
        <taxon>Eukaryota</taxon>
        <taxon>Fungi</taxon>
        <taxon>Dikarya</taxon>
        <taxon>Ascomycota</taxon>
        <taxon>Pezizomycotina</taxon>
        <taxon>Dothideomycetes</taxon>
        <taxon>Dothideomycetes incertae sedis</taxon>
        <taxon>Coniosporium</taxon>
    </lineage>
</organism>
<gene>
    <name evidence="4" type="ORF">H2201_001841</name>
</gene>
<reference evidence="4" key="1">
    <citation type="submission" date="2022-10" db="EMBL/GenBank/DDBJ databases">
        <title>Culturing micro-colonial fungi from biological soil crusts in the Mojave desert and describing Neophaeococcomyces mojavensis, and introducing the new genera and species Taxawa tesnikishii.</title>
        <authorList>
            <person name="Kurbessoian T."/>
            <person name="Stajich J.E."/>
        </authorList>
    </citation>
    <scope>NUCLEOTIDE SEQUENCE</scope>
    <source>
        <strain evidence="4">TK_1</strain>
    </source>
</reference>
<feature type="chain" id="PRO_5046538560" evidence="3">
    <location>
        <begin position="23"/>
        <end position="334"/>
    </location>
</feature>
<dbReference type="Gene3D" id="3.40.50.720">
    <property type="entry name" value="NAD(P)-binding Rossmann-like Domain"/>
    <property type="match status" value="1"/>
</dbReference>
<dbReference type="EMBL" id="JAPDRL010000009">
    <property type="protein sequence ID" value="KAJ9668035.1"/>
    <property type="molecule type" value="Genomic_DNA"/>
</dbReference>
<keyword evidence="3" id="KW-0732">Signal</keyword>
<dbReference type="Proteomes" id="UP001172684">
    <property type="component" value="Unassembled WGS sequence"/>
</dbReference>
<comment type="similarity">
    <text evidence="1">Belongs to the short-chain dehydrogenases/reductases (SDR) family.</text>
</comment>
<evidence type="ECO:0000256" key="3">
    <source>
        <dbReference type="SAM" id="SignalP"/>
    </source>
</evidence>
<evidence type="ECO:0000313" key="4">
    <source>
        <dbReference type="EMBL" id="KAJ9668035.1"/>
    </source>
</evidence>
<dbReference type="InterPro" id="IPR002347">
    <property type="entry name" value="SDR_fam"/>
</dbReference>
<dbReference type="Pfam" id="PF00106">
    <property type="entry name" value="adh_short"/>
    <property type="match status" value="1"/>
</dbReference>
<dbReference type="SUPFAM" id="SSF51735">
    <property type="entry name" value="NAD(P)-binding Rossmann-fold domains"/>
    <property type="match status" value="1"/>
</dbReference>
<dbReference type="PANTHER" id="PTHR24322">
    <property type="entry name" value="PKSB"/>
    <property type="match status" value="1"/>
</dbReference>
<dbReference type="PRINTS" id="PR00081">
    <property type="entry name" value="GDHRDH"/>
</dbReference>
<dbReference type="PANTHER" id="PTHR24322:SF736">
    <property type="entry name" value="RETINOL DEHYDROGENASE 10"/>
    <property type="match status" value="1"/>
</dbReference>
<feature type="signal peptide" evidence="3">
    <location>
        <begin position="1"/>
        <end position="22"/>
    </location>
</feature>
<comment type="caution">
    <text evidence="4">The sequence shown here is derived from an EMBL/GenBank/DDBJ whole genome shotgun (WGS) entry which is preliminary data.</text>
</comment>
<evidence type="ECO:0000256" key="1">
    <source>
        <dbReference type="ARBA" id="ARBA00006484"/>
    </source>
</evidence>
<name>A0ABQ9P388_9PEZI</name>
<protein>
    <submittedName>
        <fullName evidence="4">Uncharacterized protein</fullName>
    </submittedName>
</protein>
<keyword evidence="2" id="KW-0560">Oxidoreductase</keyword>
<evidence type="ECO:0000313" key="5">
    <source>
        <dbReference type="Proteomes" id="UP001172684"/>
    </source>
</evidence>
<dbReference type="InterPro" id="IPR036291">
    <property type="entry name" value="NAD(P)-bd_dom_sf"/>
</dbReference>